<evidence type="ECO:0000256" key="5">
    <source>
        <dbReference type="ARBA" id="ARBA00023015"/>
    </source>
</evidence>
<feature type="non-terminal residue" evidence="11">
    <location>
        <position position="1"/>
    </location>
</feature>
<evidence type="ECO:0000256" key="8">
    <source>
        <dbReference type="ARBA" id="ARBA00023163"/>
    </source>
</evidence>
<keyword evidence="4" id="KW-0862">Zinc</keyword>
<dbReference type="InterPro" id="IPR009057">
    <property type="entry name" value="Homeodomain-like_sf"/>
</dbReference>
<comment type="subcellular location">
    <subcellularLocation>
        <location evidence="1">Nucleus</location>
    </subcellularLocation>
</comment>
<dbReference type="PANTHER" id="PTHR31948:SF144">
    <property type="entry name" value="ZINC-FINGER HOMEODOMAIN PROTEIN 10-LIKE"/>
    <property type="match status" value="1"/>
</dbReference>
<keyword evidence="2" id="KW-0479">Metal-binding</keyword>
<evidence type="ECO:0000256" key="6">
    <source>
        <dbReference type="ARBA" id="ARBA00023125"/>
    </source>
</evidence>
<organism evidence="11 12">
    <name type="scientific">Gossypium davidsonii</name>
    <name type="common">Davidson's cotton</name>
    <name type="synonym">Gossypium klotzschianum subsp. davidsonii</name>
    <dbReference type="NCBI Taxonomy" id="34287"/>
    <lineage>
        <taxon>Eukaryota</taxon>
        <taxon>Viridiplantae</taxon>
        <taxon>Streptophyta</taxon>
        <taxon>Embryophyta</taxon>
        <taxon>Tracheophyta</taxon>
        <taxon>Spermatophyta</taxon>
        <taxon>Magnoliopsida</taxon>
        <taxon>eudicotyledons</taxon>
        <taxon>Gunneridae</taxon>
        <taxon>Pentapetalae</taxon>
        <taxon>rosids</taxon>
        <taxon>malvids</taxon>
        <taxon>Malvales</taxon>
        <taxon>Malvaceae</taxon>
        <taxon>Malvoideae</taxon>
        <taxon>Gossypium</taxon>
    </lineage>
</organism>
<evidence type="ECO:0000259" key="10">
    <source>
        <dbReference type="PROSITE" id="PS51523"/>
    </source>
</evidence>
<dbReference type="GO" id="GO:0008270">
    <property type="term" value="F:zinc ion binding"/>
    <property type="evidence" value="ECO:0007669"/>
    <property type="project" value="UniProtKB-KW"/>
</dbReference>
<dbReference type="Gene3D" id="1.10.10.60">
    <property type="entry name" value="Homeodomain-like"/>
    <property type="match status" value="1"/>
</dbReference>
<dbReference type="GO" id="GO:0000976">
    <property type="term" value="F:transcription cis-regulatory region binding"/>
    <property type="evidence" value="ECO:0007669"/>
    <property type="project" value="TreeGrafter"/>
</dbReference>
<dbReference type="Proteomes" id="UP000593561">
    <property type="component" value="Unassembled WGS sequence"/>
</dbReference>
<keyword evidence="3" id="KW-0863">Zinc-finger</keyword>
<dbReference type="GO" id="GO:0005634">
    <property type="term" value="C:nucleus"/>
    <property type="evidence" value="ECO:0007669"/>
    <property type="project" value="UniProtKB-SubCell"/>
</dbReference>
<evidence type="ECO:0000313" key="12">
    <source>
        <dbReference type="Proteomes" id="UP000593561"/>
    </source>
</evidence>
<evidence type="ECO:0000256" key="2">
    <source>
        <dbReference type="ARBA" id="ARBA00022723"/>
    </source>
</evidence>
<proteinExistence type="predicted"/>
<sequence length="158" mass="18420">AIEKEIYRDCQRNHACCLGGYAIDGCTQFIPFNNSKTHCKACGCPRNYHRKVLCRDLEQSPNGKSFRSLREAKRMARQQQSCGGVNMKQRKSKFSMGQREAMREFGEGLGWSMRNKDRQEEINRFCERIGVRWIIFKTWLNNRKKCYFKGTSSANISS</sequence>
<dbReference type="AlphaFoldDB" id="A0A7J8R1Z9"/>
<dbReference type="InterPro" id="IPR006456">
    <property type="entry name" value="ZF_HD_homeobox_Cys/His_dimer"/>
</dbReference>
<evidence type="ECO:0000256" key="1">
    <source>
        <dbReference type="ARBA" id="ARBA00004123"/>
    </source>
</evidence>
<reference evidence="11 12" key="1">
    <citation type="journal article" date="2019" name="Genome Biol. Evol.">
        <title>Insights into the evolution of the New World diploid cottons (Gossypium, subgenus Houzingenia) based on genome sequencing.</title>
        <authorList>
            <person name="Grover C.E."/>
            <person name="Arick M.A. 2nd"/>
            <person name="Thrash A."/>
            <person name="Conover J.L."/>
            <person name="Sanders W.S."/>
            <person name="Peterson D.G."/>
            <person name="Frelichowski J.E."/>
            <person name="Scheffler J.A."/>
            <person name="Scheffler B.E."/>
            <person name="Wendel J.F."/>
        </authorList>
    </citation>
    <scope>NUCLEOTIDE SEQUENCE [LARGE SCALE GENOMIC DNA]</scope>
    <source>
        <strain evidence="11">27</strain>
        <tissue evidence="11">Leaf</tissue>
    </source>
</reference>
<dbReference type="GO" id="GO:0050793">
    <property type="term" value="P:regulation of developmental process"/>
    <property type="evidence" value="ECO:0007669"/>
    <property type="project" value="TreeGrafter"/>
</dbReference>
<dbReference type="GO" id="GO:0003700">
    <property type="term" value="F:DNA-binding transcription factor activity"/>
    <property type="evidence" value="ECO:0007669"/>
    <property type="project" value="TreeGrafter"/>
</dbReference>
<dbReference type="EMBL" id="JABFAC010000002">
    <property type="protein sequence ID" value="MBA0607382.1"/>
    <property type="molecule type" value="Genomic_DNA"/>
</dbReference>
<feature type="domain" description="ZF-HD dimerization-type" evidence="10">
    <location>
        <begin position="7"/>
        <end position="52"/>
    </location>
</feature>
<dbReference type="PANTHER" id="PTHR31948">
    <property type="entry name" value="ZINC-FINGER HOMEODOMAIN PROTEIN 2"/>
    <property type="match status" value="1"/>
</dbReference>
<evidence type="ECO:0000256" key="9">
    <source>
        <dbReference type="ARBA" id="ARBA00023242"/>
    </source>
</evidence>
<comment type="caution">
    <text evidence="11">The sequence shown here is derived from an EMBL/GenBank/DDBJ whole genome shotgun (WGS) entry which is preliminary data.</text>
</comment>
<evidence type="ECO:0000313" key="11">
    <source>
        <dbReference type="EMBL" id="MBA0607382.1"/>
    </source>
</evidence>
<dbReference type="NCBIfam" id="TIGR01565">
    <property type="entry name" value="homeo_ZF_HD"/>
    <property type="match status" value="1"/>
</dbReference>
<dbReference type="Pfam" id="PF04770">
    <property type="entry name" value="ZF-HD_dimer"/>
    <property type="match status" value="1"/>
</dbReference>
<dbReference type="SUPFAM" id="SSF46689">
    <property type="entry name" value="Homeodomain-like"/>
    <property type="match status" value="1"/>
</dbReference>
<keyword evidence="12" id="KW-1185">Reference proteome</keyword>
<dbReference type="PROSITE" id="PS51523">
    <property type="entry name" value="ZF_HD_DIMER"/>
    <property type="match status" value="1"/>
</dbReference>
<name>A0A7J8R1Z9_GOSDV</name>
<accession>A0A7J8R1Z9</accession>
<evidence type="ECO:0000256" key="4">
    <source>
        <dbReference type="ARBA" id="ARBA00022833"/>
    </source>
</evidence>
<keyword evidence="5" id="KW-0805">Transcription regulation</keyword>
<evidence type="ECO:0000256" key="3">
    <source>
        <dbReference type="ARBA" id="ARBA00022771"/>
    </source>
</evidence>
<keyword evidence="7" id="KW-0371">Homeobox</keyword>
<keyword evidence="6" id="KW-0238">DNA-binding</keyword>
<protein>
    <recommendedName>
        <fullName evidence="10">ZF-HD dimerization-type domain-containing protein</fullName>
    </recommendedName>
</protein>
<keyword evidence="9" id="KW-0539">Nucleus</keyword>
<keyword evidence="8" id="KW-0804">Transcription</keyword>
<dbReference type="InterPro" id="IPR006455">
    <property type="entry name" value="Homeodomain_ZF_HD"/>
</dbReference>
<gene>
    <name evidence="11" type="ORF">Godav_019692</name>
</gene>
<evidence type="ECO:0000256" key="7">
    <source>
        <dbReference type="ARBA" id="ARBA00023155"/>
    </source>
</evidence>